<name>A0ABU9S0T1_9BURK</name>
<keyword evidence="1" id="KW-0808">Transferase</keyword>
<reference evidence="1 2" key="1">
    <citation type="submission" date="2024-01" db="EMBL/GenBank/DDBJ databases">
        <title>The diversity of rhizobia nodulating Mimosa spp. in eleven states of Brazil covering several biomes is determined by host plant, location, and edaphic factors.</title>
        <authorList>
            <person name="Rouws L."/>
            <person name="Barauna A."/>
            <person name="Beukes C."/>
            <person name="De Faria S.M."/>
            <person name="Gross E."/>
            <person name="Dos Reis Junior F.B."/>
            <person name="Simon M."/>
            <person name="Maluk M."/>
            <person name="Odee D.W."/>
            <person name="Kenicer G."/>
            <person name="Young J.P.W."/>
            <person name="Reis V.M."/>
            <person name="Zilli J."/>
            <person name="James E.K."/>
        </authorList>
    </citation>
    <scope>NUCLEOTIDE SEQUENCE [LARGE SCALE GENOMIC DNA]</scope>
    <source>
        <strain evidence="1 2">JPY167</strain>
    </source>
</reference>
<protein>
    <submittedName>
        <fullName evidence="1">SAM-dependent methyltransferase</fullName>
    </submittedName>
</protein>
<proteinExistence type="predicted"/>
<dbReference type="RefSeq" id="WP_069263069.1">
    <property type="nucleotide sequence ID" value="NZ_JAYMRV010000013.1"/>
</dbReference>
<keyword evidence="2" id="KW-1185">Reference proteome</keyword>
<dbReference type="Proteomes" id="UP001489897">
    <property type="component" value="Unassembled WGS sequence"/>
</dbReference>
<dbReference type="EMBL" id="JAYMRV010000013">
    <property type="protein sequence ID" value="MEM5425938.1"/>
    <property type="molecule type" value="Genomic_DNA"/>
</dbReference>
<comment type="caution">
    <text evidence="1">The sequence shown here is derived from an EMBL/GenBank/DDBJ whole genome shotgun (WGS) entry which is preliminary data.</text>
</comment>
<gene>
    <name evidence="1" type="ORF">VSR73_33415</name>
</gene>
<dbReference type="InterPro" id="IPR008715">
    <property type="entry name" value="SAM-MeTfrase_NodS-like"/>
</dbReference>
<evidence type="ECO:0000313" key="1">
    <source>
        <dbReference type="EMBL" id="MEM5425938.1"/>
    </source>
</evidence>
<dbReference type="SUPFAM" id="SSF53335">
    <property type="entry name" value="S-adenosyl-L-methionine-dependent methyltransferases"/>
    <property type="match status" value="1"/>
</dbReference>
<sequence>MDRPPTSLASYFDSKFAANPDPWHYRDSWYEARKRALLLASLPRERYRMAFEPACAIGALSADLARRCEHLVCADFSPRAVAAAQERLAAFANVDVHALAMPRDWPAGQFDLIVMSEFAYYLNASDCTSLATLAASSLAADGTLACCHWRHGGETWMLQSAQVHGIFAQAAANAALHAVVQIEDTDFLLDVWSRDRLSVARRERA</sequence>
<evidence type="ECO:0000313" key="2">
    <source>
        <dbReference type="Proteomes" id="UP001489897"/>
    </source>
</evidence>
<keyword evidence="1" id="KW-0489">Methyltransferase</keyword>
<dbReference type="GO" id="GO:0008168">
    <property type="term" value="F:methyltransferase activity"/>
    <property type="evidence" value="ECO:0007669"/>
    <property type="project" value="UniProtKB-KW"/>
</dbReference>
<dbReference type="CDD" id="cd02440">
    <property type="entry name" value="AdoMet_MTases"/>
    <property type="match status" value="1"/>
</dbReference>
<dbReference type="GO" id="GO:0032259">
    <property type="term" value="P:methylation"/>
    <property type="evidence" value="ECO:0007669"/>
    <property type="project" value="UniProtKB-KW"/>
</dbReference>
<dbReference type="InterPro" id="IPR029063">
    <property type="entry name" value="SAM-dependent_MTases_sf"/>
</dbReference>
<dbReference type="Gene3D" id="3.40.50.150">
    <property type="entry name" value="Vaccinia Virus protein VP39"/>
    <property type="match status" value="1"/>
</dbReference>
<organism evidence="1 2">
    <name type="scientific">Paraburkholderia ferrariae</name>
    <dbReference type="NCBI Taxonomy" id="386056"/>
    <lineage>
        <taxon>Bacteria</taxon>
        <taxon>Pseudomonadati</taxon>
        <taxon>Pseudomonadota</taxon>
        <taxon>Betaproteobacteria</taxon>
        <taxon>Burkholderiales</taxon>
        <taxon>Burkholderiaceae</taxon>
        <taxon>Paraburkholderia</taxon>
    </lineage>
</organism>
<accession>A0ABU9S0T1</accession>
<dbReference type="Pfam" id="PF05401">
    <property type="entry name" value="NodS"/>
    <property type="match status" value="1"/>
</dbReference>